<organism evidence="2 3">
    <name type="scientific">Mycena pura</name>
    <dbReference type="NCBI Taxonomy" id="153505"/>
    <lineage>
        <taxon>Eukaryota</taxon>
        <taxon>Fungi</taxon>
        <taxon>Dikarya</taxon>
        <taxon>Basidiomycota</taxon>
        <taxon>Agaricomycotina</taxon>
        <taxon>Agaricomycetes</taxon>
        <taxon>Agaricomycetidae</taxon>
        <taxon>Agaricales</taxon>
        <taxon>Marasmiineae</taxon>
        <taxon>Mycenaceae</taxon>
        <taxon>Mycena</taxon>
    </lineage>
</organism>
<dbReference type="EMBL" id="JARJCW010000023">
    <property type="protein sequence ID" value="KAJ7212666.1"/>
    <property type="molecule type" value="Genomic_DNA"/>
</dbReference>
<feature type="compositionally biased region" description="Acidic residues" evidence="1">
    <location>
        <begin position="457"/>
        <end position="484"/>
    </location>
</feature>
<sequence>MHTGFTLDTFRIVTKELGSQARRFIKITSGKRVFELPAETRRRQRRDAKNKKTSSAEAKEKESWNIFTYKWHAMGDYVNTISIYGTLDSLSTQIGELAHRLCKMLYTKTNRRGFETQIATQERRRRILRDVKGSQLHTKIANDTEVLQPTPPREHHHISESRSSSIDTADILDDVREEPALADFFPKLRLHLLERLVGRKWDGNYTQEDLRNVVIVGDRLFAHKYMRVNYTTYDCRRDEDMVHAATRPDIMMLSRDDNPAHPYTYARVVTIYHAQVRHFGDRSENPRTIHEMQFLWVRFFERDATRPGGWKHKRLHRLKFKGSRDDPASGFGFVNPRRVIRGAHLIPAFFYGKTDKYLGPSTFRQIQSDEETDYLYQYVNNFVDRDMFMRYAGDAVGHLTAELCPDFLDVNIDDATRAEDSASEDDSAQGGGNVMAMDADNDNLPPPPPLTGNDAEQPWDEEDLGDEDEWKEGDESDDGEDNDEPELHAGQDDDEVLDVAGIASD</sequence>
<reference evidence="2" key="1">
    <citation type="submission" date="2023-03" db="EMBL/GenBank/DDBJ databases">
        <title>Massive genome expansion in bonnet fungi (Mycena s.s.) driven by repeated elements and novel gene families across ecological guilds.</title>
        <authorList>
            <consortium name="Lawrence Berkeley National Laboratory"/>
            <person name="Harder C.B."/>
            <person name="Miyauchi S."/>
            <person name="Viragh M."/>
            <person name="Kuo A."/>
            <person name="Thoen E."/>
            <person name="Andreopoulos B."/>
            <person name="Lu D."/>
            <person name="Skrede I."/>
            <person name="Drula E."/>
            <person name="Henrissat B."/>
            <person name="Morin E."/>
            <person name="Kohler A."/>
            <person name="Barry K."/>
            <person name="LaButti K."/>
            <person name="Morin E."/>
            <person name="Salamov A."/>
            <person name="Lipzen A."/>
            <person name="Mereny Z."/>
            <person name="Hegedus B."/>
            <person name="Baldrian P."/>
            <person name="Stursova M."/>
            <person name="Weitz H."/>
            <person name="Taylor A."/>
            <person name="Grigoriev I.V."/>
            <person name="Nagy L.G."/>
            <person name="Martin F."/>
            <person name="Kauserud H."/>
        </authorList>
    </citation>
    <scope>NUCLEOTIDE SEQUENCE</scope>
    <source>
        <strain evidence="2">9144</strain>
    </source>
</reference>
<dbReference type="AlphaFoldDB" id="A0AAD6VGY2"/>
<evidence type="ECO:0000256" key="1">
    <source>
        <dbReference type="SAM" id="MobiDB-lite"/>
    </source>
</evidence>
<feature type="region of interest" description="Disordered" evidence="1">
    <location>
        <begin position="418"/>
        <end position="505"/>
    </location>
</feature>
<protein>
    <submittedName>
        <fullName evidence="2">Uncharacterized protein</fullName>
    </submittedName>
</protein>
<comment type="caution">
    <text evidence="2">The sequence shown here is derived from an EMBL/GenBank/DDBJ whole genome shotgun (WGS) entry which is preliminary data.</text>
</comment>
<accession>A0AAD6VGY2</accession>
<feature type="compositionally biased region" description="Basic residues" evidence="1">
    <location>
        <begin position="42"/>
        <end position="52"/>
    </location>
</feature>
<dbReference type="Proteomes" id="UP001219525">
    <property type="component" value="Unassembled WGS sequence"/>
</dbReference>
<gene>
    <name evidence="2" type="ORF">GGX14DRAFT_361537</name>
</gene>
<name>A0AAD6VGY2_9AGAR</name>
<feature type="region of interest" description="Disordered" evidence="1">
    <location>
        <begin position="38"/>
        <end position="57"/>
    </location>
</feature>
<evidence type="ECO:0000313" key="2">
    <source>
        <dbReference type="EMBL" id="KAJ7212666.1"/>
    </source>
</evidence>
<evidence type="ECO:0000313" key="3">
    <source>
        <dbReference type="Proteomes" id="UP001219525"/>
    </source>
</evidence>
<keyword evidence="3" id="KW-1185">Reference proteome</keyword>
<proteinExistence type="predicted"/>